<evidence type="ECO:0000313" key="4">
    <source>
        <dbReference type="EMBL" id="CAE0642673.1"/>
    </source>
</evidence>
<accession>A0A7S3Y6Q9</accession>
<name>A0A7S3Y6Q9_HETAK</name>
<gene>
    <name evidence="4" type="ORF">HAKA00212_LOCUS21530</name>
</gene>
<keyword evidence="1" id="KW-0479">Metal-binding</keyword>
<dbReference type="GO" id="GO:0008941">
    <property type="term" value="F:nitric oxide dioxygenase NAD(P)H activity"/>
    <property type="evidence" value="ECO:0007669"/>
    <property type="project" value="TreeGrafter"/>
</dbReference>
<dbReference type="InterPro" id="IPR012292">
    <property type="entry name" value="Globin/Proto"/>
</dbReference>
<feature type="domain" description="Globin" evidence="3">
    <location>
        <begin position="78"/>
        <end position="181"/>
    </location>
</feature>
<dbReference type="InterPro" id="IPR009050">
    <property type="entry name" value="Globin-like_sf"/>
</dbReference>
<proteinExistence type="inferred from homology"/>
<keyword evidence="1" id="KW-0349">Heme</keyword>
<dbReference type="PANTHER" id="PTHR43396">
    <property type="entry name" value="FLAVOHEMOPROTEIN"/>
    <property type="match status" value="1"/>
</dbReference>
<dbReference type="GO" id="GO:0019825">
    <property type="term" value="F:oxygen binding"/>
    <property type="evidence" value="ECO:0007669"/>
    <property type="project" value="InterPro"/>
</dbReference>
<dbReference type="Pfam" id="PF00042">
    <property type="entry name" value="Globin"/>
    <property type="match status" value="1"/>
</dbReference>
<dbReference type="PANTHER" id="PTHR43396:SF6">
    <property type="entry name" value="ABL201WP"/>
    <property type="match status" value="1"/>
</dbReference>
<dbReference type="Gene3D" id="1.10.490.10">
    <property type="entry name" value="Globins"/>
    <property type="match status" value="1"/>
</dbReference>
<reference evidence="4" key="1">
    <citation type="submission" date="2021-01" db="EMBL/GenBank/DDBJ databases">
        <authorList>
            <person name="Corre E."/>
            <person name="Pelletier E."/>
            <person name="Niang G."/>
            <person name="Scheremetjew M."/>
            <person name="Finn R."/>
            <person name="Kale V."/>
            <person name="Holt S."/>
            <person name="Cochrane G."/>
            <person name="Meng A."/>
            <person name="Brown T."/>
            <person name="Cohen L."/>
        </authorList>
    </citation>
    <scope>NUCLEOTIDE SEQUENCE</scope>
    <source>
        <strain evidence="4">CCMP3107</strain>
    </source>
</reference>
<keyword evidence="1" id="KW-0408">Iron</keyword>
<dbReference type="InterPro" id="IPR000971">
    <property type="entry name" value="Globin"/>
</dbReference>
<feature type="region of interest" description="Disordered" evidence="2">
    <location>
        <begin position="301"/>
        <end position="320"/>
    </location>
</feature>
<keyword evidence="1" id="KW-0561">Oxygen transport</keyword>
<dbReference type="EMBL" id="HBIU01048293">
    <property type="protein sequence ID" value="CAE0642673.1"/>
    <property type="molecule type" value="Transcribed_RNA"/>
</dbReference>
<organism evidence="4">
    <name type="scientific">Heterosigma akashiwo</name>
    <name type="common">Chromophytic alga</name>
    <name type="synonym">Heterosigma carterae</name>
    <dbReference type="NCBI Taxonomy" id="2829"/>
    <lineage>
        <taxon>Eukaryota</taxon>
        <taxon>Sar</taxon>
        <taxon>Stramenopiles</taxon>
        <taxon>Ochrophyta</taxon>
        <taxon>Raphidophyceae</taxon>
        <taxon>Chattonellales</taxon>
        <taxon>Chattonellaceae</taxon>
        <taxon>Heterosigma</taxon>
    </lineage>
</organism>
<dbReference type="GO" id="GO:0046210">
    <property type="term" value="P:nitric oxide catabolic process"/>
    <property type="evidence" value="ECO:0007669"/>
    <property type="project" value="TreeGrafter"/>
</dbReference>
<dbReference type="GO" id="GO:0071949">
    <property type="term" value="F:FAD binding"/>
    <property type="evidence" value="ECO:0007669"/>
    <property type="project" value="TreeGrafter"/>
</dbReference>
<protein>
    <recommendedName>
        <fullName evidence="3">Globin domain-containing protein</fullName>
    </recommendedName>
</protein>
<keyword evidence="1" id="KW-0813">Transport</keyword>
<evidence type="ECO:0000256" key="1">
    <source>
        <dbReference type="RuleBase" id="RU000356"/>
    </source>
</evidence>
<evidence type="ECO:0000256" key="2">
    <source>
        <dbReference type="SAM" id="MobiDB-lite"/>
    </source>
</evidence>
<dbReference type="GO" id="GO:0020037">
    <property type="term" value="F:heme binding"/>
    <property type="evidence" value="ECO:0007669"/>
    <property type="project" value="InterPro"/>
</dbReference>
<dbReference type="AlphaFoldDB" id="A0A7S3Y6Q9"/>
<dbReference type="GO" id="GO:0071500">
    <property type="term" value="P:cellular response to nitrosative stress"/>
    <property type="evidence" value="ECO:0007669"/>
    <property type="project" value="TreeGrafter"/>
</dbReference>
<feature type="compositionally biased region" description="Low complexity" evidence="2">
    <location>
        <begin position="306"/>
        <end position="320"/>
    </location>
</feature>
<comment type="similarity">
    <text evidence="1">Belongs to the globin family.</text>
</comment>
<dbReference type="SUPFAM" id="SSF46458">
    <property type="entry name" value="Globin-like"/>
    <property type="match status" value="1"/>
</dbReference>
<dbReference type="GO" id="GO:0005344">
    <property type="term" value="F:oxygen carrier activity"/>
    <property type="evidence" value="ECO:0007669"/>
    <property type="project" value="UniProtKB-KW"/>
</dbReference>
<evidence type="ECO:0000259" key="3">
    <source>
        <dbReference type="Pfam" id="PF00042"/>
    </source>
</evidence>
<sequence length="320" mass="36366">MGSASSVLSAPARQTRDVLIARYMPSFTFMKPITLDAHIARTCMECLEKVSSGDYQRFKAKKVEDESVTPLTYFFGIFYELLFEADPSIEILFKNTNLKKQGKMLMQTFRFVAESHKLDQQKLRHALEMLANRHTNSYGVHPMYYAYFADSMNRTFRRLLGPEFSKEYEFAWLVSLSHVYSILIPAVVDATMSNTKVDGLQHPIRSQSSKCASARYKEYTASSSKSAWNVLSTGGFSSKKNVLREHHDLAIILRKEWDGLCKGIGCLEYGNIPKEHNANTSWKKSQAAKYEPNGDLCIKPEREARSTSSERSISTSLLIC</sequence>